<name>A0A383C4T2_9ZZZZ</name>
<dbReference type="InterPro" id="IPR003774">
    <property type="entry name" value="AlgH-like"/>
</dbReference>
<accession>A0A383C4T2</accession>
<dbReference type="PANTHER" id="PTHR30327">
    <property type="entry name" value="UNCHARACTERIZED PROTEIN YQGE"/>
    <property type="match status" value="1"/>
</dbReference>
<dbReference type="AlphaFoldDB" id="A0A383C4T2"/>
<reference evidence="1" key="1">
    <citation type="submission" date="2018-05" db="EMBL/GenBank/DDBJ databases">
        <authorList>
            <person name="Lanie J.A."/>
            <person name="Ng W.-L."/>
            <person name="Kazmierczak K.M."/>
            <person name="Andrzejewski T.M."/>
            <person name="Davidsen T.M."/>
            <person name="Wayne K.J."/>
            <person name="Tettelin H."/>
            <person name="Glass J.I."/>
            <person name="Rusch D."/>
            <person name="Podicherti R."/>
            <person name="Tsui H.-C.T."/>
            <person name="Winkler M.E."/>
        </authorList>
    </citation>
    <scope>NUCLEOTIDE SEQUENCE</scope>
</reference>
<protein>
    <recommendedName>
        <fullName evidence="2">YqgE/AlgH family protein</fullName>
    </recommendedName>
</protein>
<organism evidence="1">
    <name type="scientific">marine metagenome</name>
    <dbReference type="NCBI Taxonomy" id="408172"/>
    <lineage>
        <taxon>unclassified sequences</taxon>
        <taxon>metagenomes</taxon>
        <taxon>ecological metagenomes</taxon>
    </lineage>
</organism>
<dbReference type="Gene3D" id="3.40.1740.10">
    <property type="entry name" value="VC0467-like"/>
    <property type="match status" value="1"/>
</dbReference>
<sequence length="72" mass="8251">SKTQKLRVYVGYSGWGAGQLDDEMKRKSWLTHPASVDHVFLPDPSKLWRKIMLEKGGVHRLMADAPDDLSWN</sequence>
<evidence type="ECO:0008006" key="2">
    <source>
        <dbReference type="Google" id="ProtNLM"/>
    </source>
</evidence>
<proteinExistence type="predicted"/>
<feature type="non-terminal residue" evidence="1">
    <location>
        <position position="1"/>
    </location>
</feature>
<dbReference type="Pfam" id="PF02622">
    <property type="entry name" value="DUF179"/>
    <property type="match status" value="1"/>
</dbReference>
<dbReference type="PANTHER" id="PTHR30327:SF1">
    <property type="entry name" value="UPF0301 PROTEIN YQGE"/>
    <property type="match status" value="1"/>
</dbReference>
<dbReference type="GO" id="GO:0005829">
    <property type="term" value="C:cytosol"/>
    <property type="evidence" value="ECO:0007669"/>
    <property type="project" value="TreeGrafter"/>
</dbReference>
<dbReference type="EMBL" id="UINC01205978">
    <property type="protein sequence ID" value="SVE27397.1"/>
    <property type="molecule type" value="Genomic_DNA"/>
</dbReference>
<evidence type="ECO:0000313" key="1">
    <source>
        <dbReference type="EMBL" id="SVE27397.1"/>
    </source>
</evidence>
<gene>
    <name evidence="1" type="ORF">METZ01_LOCUS480251</name>
</gene>
<dbReference type="SUPFAM" id="SSF143456">
    <property type="entry name" value="VC0467-like"/>
    <property type="match status" value="1"/>
</dbReference>